<sequence length="366" mass="39264">MATQVMAAPPPPVSSLEHQHDGSTDAADLSPLSQAQSLDNLSTSMTGVDDEVRTLFVSGLPMDAKPRELYLLFRGYKGYEGSLLKITNKNGKNTSPVGFVTFTSKSAAESAKLDLQGVKFDLDLPQTLRLEFAKSNTKVTKPKTLNNNTINNPALHQAQAFLPFQHHELAAVPFLHAGAEWSAASPLAYDLQALQQHQNLAAFQQLQLPPHMVAQMSGVGVGVGGLASAAGLGHLTPAQLAAVSQANFVSPTLQANPIVAATSPTANQMQSSNTPSNTLFVSNIGTYCIEPDIHDLFATFPGFVKFRRTQHPVQMQNGGHSFCAFVEYSDVQSATLVMKRLQGHVLRSGDMGSGIRIEFAKTKILD</sequence>
<comment type="subcellular location">
    <subcellularLocation>
        <location evidence="1">Nucleus</location>
    </subcellularLocation>
</comment>
<feature type="domain" description="RRM" evidence="6">
    <location>
        <begin position="53"/>
        <end position="135"/>
    </location>
</feature>
<evidence type="ECO:0000259" key="6">
    <source>
        <dbReference type="PROSITE" id="PS50102"/>
    </source>
</evidence>
<accession>A0A7J7JF39</accession>
<evidence type="ECO:0000313" key="7">
    <source>
        <dbReference type="EMBL" id="KAF6024745.1"/>
    </source>
</evidence>
<keyword evidence="8" id="KW-1185">Reference proteome</keyword>
<evidence type="ECO:0000256" key="4">
    <source>
        <dbReference type="PROSITE-ProRule" id="PRU00176"/>
    </source>
</evidence>
<evidence type="ECO:0000256" key="2">
    <source>
        <dbReference type="ARBA" id="ARBA00022884"/>
    </source>
</evidence>
<dbReference type="InterPro" id="IPR034788">
    <property type="entry name" value="Cpo_RRM"/>
</dbReference>
<dbReference type="Gene3D" id="3.30.70.330">
    <property type="match status" value="2"/>
</dbReference>
<dbReference type="CDD" id="cd12684">
    <property type="entry name" value="RRM_cpo"/>
    <property type="match status" value="1"/>
</dbReference>
<protein>
    <recommendedName>
        <fullName evidence="6">RRM domain-containing protein</fullName>
    </recommendedName>
</protein>
<dbReference type="GO" id="GO:0003723">
    <property type="term" value="F:RNA binding"/>
    <property type="evidence" value="ECO:0007669"/>
    <property type="project" value="UniProtKB-UniRule"/>
</dbReference>
<evidence type="ECO:0000313" key="8">
    <source>
        <dbReference type="Proteomes" id="UP000593567"/>
    </source>
</evidence>
<evidence type="ECO:0000256" key="5">
    <source>
        <dbReference type="SAM" id="MobiDB-lite"/>
    </source>
</evidence>
<evidence type="ECO:0000256" key="1">
    <source>
        <dbReference type="ARBA" id="ARBA00004123"/>
    </source>
</evidence>
<organism evidence="7 8">
    <name type="scientific">Bugula neritina</name>
    <name type="common">Brown bryozoan</name>
    <name type="synonym">Sertularia neritina</name>
    <dbReference type="NCBI Taxonomy" id="10212"/>
    <lineage>
        <taxon>Eukaryota</taxon>
        <taxon>Metazoa</taxon>
        <taxon>Spiralia</taxon>
        <taxon>Lophotrochozoa</taxon>
        <taxon>Bryozoa</taxon>
        <taxon>Gymnolaemata</taxon>
        <taxon>Cheilostomatida</taxon>
        <taxon>Flustrina</taxon>
        <taxon>Buguloidea</taxon>
        <taxon>Bugulidae</taxon>
        <taxon>Bugula</taxon>
    </lineage>
</organism>
<dbReference type="InterPro" id="IPR000504">
    <property type="entry name" value="RRM_dom"/>
</dbReference>
<dbReference type="PANTHER" id="PTHR10501">
    <property type="entry name" value="U1 SMALL NUCLEAR RIBONUCLEOPROTEIN A/U2 SMALL NUCLEAR RIBONUCLEOPROTEIN B"/>
    <property type="match status" value="1"/>
</dbReference>
<dbReference type="OrthoDB" id="431169at2759"/>
<name>A0A7J7JF39_BUGNE</name>
<dbReference type="SMART" id="SM00360">
    <property type="entry name" value="RRM"/>
    <property type="match status" value="2"/>
</dbReference>
<dbReference type="InterPro" id="IPR012677">
    <property type="entry name" value="Nucleotide-bd_a/b_plait_sf"/>
</dbReference>
<reference evidence="7" key="1">
    <citation type="submission" date="2020-06" db="EMBL/GenBank/DDBJ databases">
        <title>Draft genome of Bugula neritina, a colonial animal packing powerful symbionts and potential medicines.</title>
        <authorList>
            <person name="Rayko M."/>
        </authorList>
    </citation>
    <scope>NUCLEOTIDE SEQUENCE [LARGE SCALE GENOMIC DNA]</scope>
    <source>
        <strain evidence="7">Kwan_BN1</strain>
    </source>
</reference>
<dbReference type="PROSITE" id="PS50102">
    <property type="entry name" value="RRM"/>
    <property type="match status" value="2"/>
</dbReference>
<dbReference type="Proteomes" id="UP000593567">
    <property type="component" value="Unassembled WGS sequence"/>
</dbReference>
<dbReference type="Pfam" id="PF00076">
    <property type="entry name" value="RRM_1"/>
    <property type="match status" value="2"/>
</dbReference>
<comment type="caution">
    <text evidence="7">The sequence shown here is derived from an EMBL/GenBank/DDBJ whole genome shotgun (WGS) entry which is preliminary data.</text>
</comment>
<dbReference type="SUPFAM" id="SSF54928">
    <property type="entry name" value="RNA-binding domain, RBD"/>
    <property type="match status" value="1"/>
</dbReference>
<feature type="domain" description="RRM" evidence="6">
    <location>
        <begin position="277"/>
        <end position="362"/>
    </location>
</feature>
<dbReference type="AlphaFoldDB" id="A0A7J7JF39"/>
<evidence type="ECO:0000256" key="3">
    <source>
        <dbReference type="ARBA" id="ARBA00023242"/>
    </source>
</evidence>
<dbReference type="EMBL" id="VXIV02002542">
    <property type="protein sequence ID" value="KAF6024745.1"/>
    <property type="molecule type" value="Genomic_DNA"/>
</dbReference>
<dbReference type="GO" id="GO:0005634">
    <property type="term" value="C:nucleus"/>
    <property type="evidence" value="ECO:0007669"/>
    <property type="project" value="UniProtKB-SubCell"/>
</dbReference>
<feature type="region of interest" description="Disordered" evidence="5">
    <location>
        <begin position="1"/>
        <end position="29"/>
    </location>
</feature>
<keyword evidence="2 4" id="KW-0694">RNA-binding</keyword>
<dbReference type="InterPro" id="IPR035979">
    <property type="entry name" value="RBD_domain_sf"/>
</dbReference>
<proteinExistence type="predicted"/>
<dbReference type="FunFam" id="3.30.70.330:FF:000037">
    <property type="entry name" value="RNA-binding protein with multiple splicing 2"/>
    <property type="match status" value="1"/>
</dbReference>
<gene>
    <name evidence="7" type="ORF">EB796_016947</name>
</gene>
<keyword evidence="3" id="KW-0539">Nucleus</keyword>